<organism evidence="1 2">
    <name type="scientific">Aspergillus carbonarius (strain ITEM 5010)</name>
    <dbReference type="NCBI Taxonomy" id="602072"/>
    <lineage>
        <taxon>Eukaryota</taxon>
        <taxon>Fungi</taxon>
        <taxon>Dikarya</taxon>
        <taxon>Ascomycota</taxon>
        <taxon>Pezizomycotina</taxon>
        <taxon>Eurotiomycetes</taxon>
        <taxon>Eurotiomycetidae</taxon>
        <taxon>Eurotiales</taxon>
        <taxon>Aspergillaceae</taxon>
        <taxon>Aspergillus</taxon>
        <taxon>Aspergillus subgen. Circumdati</taxon>
    </lineage>
</organism>
<reference evidence="2" key="1">
    <citation type="journal article" date="2017" name="Genome Biol.">
        <title>Comparative genomics reveals high biological diversity and specific adaptations in the industrially and medically important fungal genus Aspergillus.</title>
        <authorList>
            <person name="de Vries R.P."/>
            <person name="Riley R."/>
            <person name="Wiebenga A."/>
            <person name="Aguilar-Osorio G."/>
            <person name="Amillis S."/>
            <person name="Uchima C.A."/>
            <person name="Anderluh G."/>
            <person name="Asadollahi M."/>
            <person name="Askin M."/>
            <person name="Barry K."/>
            <person name="Battaglia E."/>
            <person name="Bayram O."/>
            <person name="Benocci T."/>
            <person name="Braus-Stromeyer S.A."/>
            <person name="Caldana C."/>
            <person name="Canovas D."/>
            <person name="Cerqueira G.C."/>
            <person name="Chen F."/>
            <person name="Chen W."/>
            <person name="Choi C."/>
            <person name="Clum A."/>
            <person name="Dos Santos R.A."/>
            <person name="Damasio A.R."/>
            <person name="Diallinas G."/>
            <person name="Emri T."/>
            <person name="Fekete E."/>
            <person name="Flipphi M."/>
            <person name="Freyberg S."/>
            <person name="Gallo A."/>
            <person name="Gournas C."/>
            <person name="Habgood R."/>
            <person name="Hainaut M."/>
            <person name="Harispe M.L."/>
            <person name="Henrissat B."/>
            <person name="Hilden K.S."/>
            <person name="Hope R."/>
            <person name="Hossain A."/>
            <person name="Karabika E."/>
            <person name="Karaffa L."/>
            <person name="Karanyi Z."/>
            <person name="Krasevec N."/>
            <person name="Kuo A."/>
            <person name="Kusch H."/>
            <person name="LaButti K."/>
            <person name="Lagendijk E.L."/>
            <person name="Lapidus A."/>
            <person name="Levasseur A."/>
            <person name="Lindquist E."/>
            <person name="Lipzen A."/>
            <person name="Logrieco A.F."/>
            <person name="MacCabe A."/>
            <person name="Maekelae M.R."/>
            <person name="Malavazi I."/>
            <person name="Melin P."/>
            <person name="Meyer V."/>
            <person name="Mielnichuk N."/>
            <person name="Miskei M."/>
            <person name="Molnar A.P."/>
            <person name="Mule G."/>
            <person name="Ngan C.Y."/>
            <person name="Orejas M."/>
            <person name="Orosz E."/>
            <person name="Ouedraogo J.P."/>
            <person name="Overkamp K.M."/>
            <person name="Park H.-S."/>
            <person name="Perrone G."/>
            <person name="Piumi F."/>
            <person name="Punt P.J."/>
            <person name="Ram A.F."/>
            <person name="Ramon A."/>
            <person name="Rauscher S."/>
            <person name="Record E."/>
            <person name="Riano-Pachon D.M."/>
            <person name="Robert V."/>
            <person name="Roehrig J."/>
            <person name="Ruller R."/>
            <person name="Salamov A."/>
            <person name="Salih N.S."/>
            <person name="Samson R.A."/>
            <person name="Sandor E."/>
            <person name="Sanguinetti M."/>
            <person name="Schuetze T."/>
            <person name="Sepcic K."/>
            <person name="Shelest E."/>
            <person name="Sherlock G."/>
            <person name="Sophianopoulou V."/>
            <person name="Squina F.M."/>
            <person name="Sun H."/>
            <person name="Susca A."/>
            <person name="Todd R.B."/>
            <person name="Tsang A."/>
            <person name="Unkles S.E."/>
            <person name="van de Wiele N."/>
            <person name="van Rossen-Uffink D."/>
            <person name="Oliveira J.V."/>
            <person name="Vesth T.C."/>
            <person name="Visser J."/>
            <person name="Yu J.-H."/>
            <person name="Zhou M."/>
            <person name="Andersen M.R."/>
            <person name="Archer D.B."/>
            <person name="Baker S.E."/>
            <person name="Benoit I."/>
            <person name="Brakhage A.A."/>
            <person name="Braus G.H."/>
            <person name="Fischer R."/>
            <person name="Frisvad J.C."/>
            <person name="Goldman G.H."/>
            <person name="Houbraken J."/>
            <person name="Oakley B."/>
            <person name="Pocsi I."/>
            <person name="Scazzocchio C."/>
            <person name="Seiboth B."/>
            <person name="vanKuyk P.A."/>
            <person name="Wortman J."/>
            <person name="Dyer P.S."/>
            <person name="Grigoriev I.V."/>
        </authorList>
    </citation>
    <scope>NUCLEOTIDE SEQUENCE [LARGE SCALE GENOMIC DNA]</scope>
    <source>
        <strain evidence="2">ITEM 5010</strain>
    </source>
</reference>
<sequence>MEPPSDPRQCLILPPSQLQLNVDSLSRNVLDSTRFLASHPNPSFHSCGSLLRPRTRAASATLCHSCLTA</sequence>
<keyword evidence="2" id="KW-1185">Reference proteome</keyword>
<dbReference type="EMBL" id="KV907514">
    <property type="protein sequence ID" value="OOF90807.1"/>
    <property type="molecule type" value="Genomic_DNA"/>
</dbReference>
<dbReference type="Proteomes" id="UP000188318">
    <property type="component" value="Unassembled WGS sequence"/>
</dbReference>
<dbReference type="AlphaFoldDB" id="A0A1R3R8K0"/>
<dbReference type="VEuPathDB" id="FungiDB:ASPCADRAFT_211759"/>
<protein>
    <submittedName>
        <fullName evidence="1">Uncharacterized protein</fullName>
    </submittedName>
</protein>
<evidence type="ECO:0000313" key="1">
    <source>
        <dbReference type="EMBL" id="OOF90807.1"/>
    </source>
</evidence>
<name>A0A1R3R8K0_ASPC5</name>
<accession>A0A1R3R8K0</accession>
<proteinExistence type="predicted"/>
<gene>
    <name evidence="1" type="ORF">ASPCADRAFT_211759</name>
</gene>
<evidence type="ECO:0000313" key="2">
    <source>
        <dbReference type="Proteomes" id="UP000188318"/>
    </source>
</evidence>